<evidence type="ECO:0000313" key="9">
    <source>
        <dbReference type="Proteomes" id="UP000501179"/>
    </source>
</evidence>
<accession>A0A6G9H8V6</accession>
<evidence type="ECO:0000256" key="2">
    <source>
        <dbReference type="ARBA" id="ARBA00022670"/>
    </source>
</evidence>
<organism evidence="8 9">
    <name type="scientific">Streptomyces liangshanensis</name>
    <dbReference type="NCBI Taxonomy" id="2717324"/>
    <lineage>
        <taxon>Bacteria</taxon>
        <taxon>Bacillati</taxon>
        <taxon>Actinomycetota</taxon>
        <taxon>Actinomycetes</taxon>
        <taxon>Kitasatosporales</taxon>
        <taxon>Streptomycetaceae</taxon>
        <taxon>Streptomyces</taxon>
    </lineage>
</organism>
<evidence type="ECO:0000256" key="3">
    <source>
        <dbReference type="ARBA" id="ARBA00022801"/>
    </source>
</evidence>
<reference evidence="8 9" key="1">
    <citation type="submission" date="2020-03" db="EMBL/GenBank/DDBJ databases">
        <title>A novel species.</title>
        <authorList>
            <person name="Gao J."/>
        </authorList>
    </citation>
    <scope>NUCLEOTIDE SEQUENCE [LARGE SCALE GENOMIC DNA]</scope>
    <source>
        <strain evidence="8 9">QMT-12</strain>
    </source>
</reference>
<evidence type="ECO:0000259" key="7">
    <source>
        <dbReference type="PROSITE" id="PS51935"/>
    </source>
</evidence>
<gene>
    <name evidence="8" type="ORF">HA039_18890</name>
</gene>
<keyword evidence="5" id="KW-0175">Coiled coil</keyword>
<evidence type="ECO:0000256" key="6">
    <source>
        <dbReference type="SAM" id="MobiDB-lite"/>
    </source>
</evidence>
<dbReference type="Pfam" id="PF00877">
    <property type="entry name" value="NLPC_P60"/>
    <property type="match status" value="1"/>
</dbReference>
<dbReference type="GO" id="GO:0006508">
    <property type="term" value="P:proteolysis"/>
    <property type="evidence" value="ECO:0007669"/>
    <property type="project" value="UniProtKB-KW"/>
</dbReference>
<protein>
    <submittedName>
        <fullName evidence="8">Glycoside hydrolase</fullName>
    </submittedName>
</protein>
<evidence type="ECO:0000256" key="5">
    <source>
        <dbReference type="SAM" id="Coils"/>
    </source>
</evidence>
<dbReference type="PROSITE" id="PS51935">
    <property type="entry name" value="NLPC_P60"/>
    <property type="match status" value="1"/>
</dbReference>
<feature type="coiled-coil region" evidence="5">
    <location>
        <begin position="63"/>
        <end position="104"/>
    </location>
</feature>
<dbReference type="Gene3D" id="3.90.1720.10">
    <property type="entry name" value="endopeptidase domain like (from Nostoc punctiforme)"/>
    <property type="match status" value="1"/>
</dbReference>
<dbReference type="InterPro" id="IPR000064">
    <property type="entry name" value="NLP_P60_dom"/>
</dbReference>
<feature type="compositionally biased region" description="Low complexity" evidence="6">
    <location>
        <begin position="14"/>
        <end position="26"/>
    </location>
</feature>
<evidence type="ECO:0000256" key="1">
    <source>
        <dbReference type="ARBA" id="ARBA00007074"/>
    </source>
</evidence>
<name>A0A6G9H8V6_9ACTN</name>
<keyword evidence="4" id="KW-0788">Thiol protease</keyword>
<dbReference type="AlphaFoldDB" id="A0A6G9H8V6"/>
<keyword evidence="9" id="KW-1185">Reference proteome</keyword>
<dbReference type="PANTHER" id="PTHR47359:SF3">
    <property type="entry name" value="NLP_P60 DOMAIN-CONTAINING PROTEIN-RELATED"/>
    <property type="match status" value="1"/>
</dbReference>
<sequence length="356" mass="38075">MSGAYAAPAPPSTPSFSLPPTSSQSAVPPPPVELPPGYRQSGPPGKKSLDDVRIELDALYAKAASATDAYNLADEQYQKLSAEVSSLTRDLARGQERIDELNKTAGAAARAQYRGGGLPPEAQLVLTDDPGLFLDGVGRLRESQRATRHLIAELTRAQEDLKTYAQDAGTEWAKLEVSRAKKEKAKREITKRIAAAERIEAGLEKEDLARLARLQDAAALKAQSAWLGSGALKDINRTASAQGKQAIAFATAQIGKPYVWGAEGPSSYDCSGLTSEAWAAAGRPIPRTSQEQWKQLPRVPVADMRPGDLIIYFEDASHVGMYVGDGTIVHAPRPGRNVTQAGAGTMRILGVVRPDK</sequence>
<keyword evidence="3 8" id="KW-0378">Hydrolase</keyword>
<evidence type="ECO:0000313" key="8">
    <source>
        <dbReference type="EMBL" id="QIQ06998.1"/>
    </source>
</evidence>
<dbReference type="EMBL" id="CP050177">
    <property type="protein sequence ID" value="QIQ06998.1"/>
    <property type="molecule type" value="Genomic_DNA"/>
</dbReference>
<feature type="region of interest" description="Disordered" evidence="6">
    <location>
        <begin position="1"/>
        <end position="50"/>
    </location>
</feature>
<dbReference type="PANTHER" id="PTHR47359">
    <property type="entry name" value="PEPTIDOGLYCAN DL-ENDOPEPTIDASE CWLO"/>
    <property type="match status" value="1"/>
</dbReference>
<dbReference type="Proteomes" id="UP000501179">
    <property type="component" value="Chromosome"/>
</dbReference>
<keyword evidence="2" id="KW-0645">Protease</keyword>
<dbReference type="InterPro" id="IPR038765">
    <property type="entry name" value="Papain-like_cys_pep_sf"/>
</dbReference>
<dbReference type="KEGG" id="slia:HA039_18890"/>
<feature type="coiled-coil region" evidence="5">
    <location>
        <begin position="179"/>
        <end position="206"/>
    </location>
</feature>
<feature type="domain" description="NlpC/P60" evidence="7">
    <location>
        <begin position="240"/>
        <end position="356"/>
    </location>
</feature>
<dbReference type="GO" id="GO:0008234">
    <property type="term" value="F:cysteine-type peptidase activity"/>
    <property type="evidence" value="ECO:0007669"/>
    <property type="project" value="UniProtKB-KW"/>
</dbReference>
<evidence type="ECO:0000256" key="4">
    <source>
        <dbReference type="ARBA" id="ARBA00022807"/>
    </source>
</evidence>
<proteinExistence type="inferred from homology"/>
<dbReference type="SUPFAM" id="SSF54001">
    <property type="entry name" value="Cysteine proteinases"/>
    <property type="match status" value="1"/>
</dbReference>
<dbReference type="InterPro" id="IPR051794">
    <property type="entry name" value="PG_Endopeptidase_C40"/>
</dbReference>
<comment type="similarity">
    <text evidence="1">Belongs to the peptidase C40 family.</text>
</comment>